<reference evidence="2 3" key="1">
    <citation type="submission" date="2012-02" db="EMBL/GenBank/DDBJ databases">
        <title>Complete genome sequence of Actinoplanes missouriensis 431 (= NBRC 102363).</title>
        <authorList>
            <person name="Ohnishi Y."/>
            <person name="Ishikawa J."/>
            <person name="Sekine M."/>
            <person name="Hosoyama A."/>
            <person name="Harada T."/>
            <person name="Narita H."/>
            <person name="Hata T."/>
            <person name="Konno Y."/>
            <person name="Tutikane K."/>
            <person name="Fujita N."/>
            <person name="Horinouchi S."/>
            <person name="Hayakawa M."/>
        </authorList>
    </citation>
    <scope>NUCLEOTIDE SEQUENCE [LARGE SCALE GENOMIC DNA]</scope>
    <source>
        <strain evidence="3">ATCC 14538 / DSM 43046 / CBS 188.64 / JCM 3121 / NBRC 102363 / NCIMB 12654 / NRRL B-3342 / UNCC 431</strain>
    </source>
</reference>
<dbReference type="Pfam" id="PF07238">
    <property type="entry name" value="PilZ"/>
    <property type="match status" value="1"/>
</dbReference>
<dbReference type="AlphaFoldDB" id="I0H550"/>
<accession>I0H550</accession>
<dbReference type="RefSeq" id="WP_014443032.1">
    <property type="nucleotide sequence ID" value="NC_017093.1"/>
</dbReference>
<protein>
    <recommendedName>
        <fullName evidence="1">PilZ domain-containing protein</fullName>
    </recommendedName>
</protein>
<dbReference type="HOGENOM" id="CLU_1340884_0_0_11"/>
<evidence type="ECO:0000313" key="3">
    <source>
        <dbReference type="Proteomes" id="UP000007882"/>
    </source>
</evidence>
<proteinExistence type="predicted"/>
<evidence type="ECO:0000313" key="2">
    <source>
        <dbReference type="EMBL" id="BAL88137.1"/>
    </source>
</evidence>
<dbReference type="InterPro" id="IPR009875">
    <property type="entry name" value="PilZ_domain"/>
</dbReference>
<dbReference type="OrthoDB" id="3288024at2"/>
<dbReference type="SUPFAM" id="SSF141371">
    <property type="entry name" value="PilZ domain-like"/>
    <property type="match status" value="1"/>
</dbReference>
<gene>
    <name evidence="2" type="ordered locus">AMIS_29170</name>
</gene>
<dbReference type="EMBL" id="AP012319">
    <property type="protein sequence ID" value="BAL88137.1"/>
    <property type="molecule type" value="Genomic_DNA"/>
</dbReference>
<dbReference type="Proteomes" id="UP000007882">
    <property type="component" value="Chromosome"/>
</dbReference>
<name>I0H550_ACTM4</name>
<feature type="domain" description="PilZ" evidence="1">
    <location>
        <begin position="104"/>
        <end position="212"/>
    </location>
</feature>
<keyword evidence="3" id="KW-1185">Reference proteome</keyword>
<dbReference type="Gene3D" id="2.40.10.220">
    <property type="entry name" value="predicted glycosyltransferase like domains"/>
    <property type="match status" value="1"/>
</dbReference>
<dbReference type="PATRIC" id="fig|512565.3.peg.2919"/>
<dbReference type="STRING" id="512565.AMIS_29170"/>
<dbReference type="KEGG" id="ams:AMIS_29170"/>
<organism evidence="2 3">
    <name type="scientific">Actinoplanes missouriensis (strain ATCC 14538 / DSM 43046 / CBS 188.64 / JCM 3121 / NBRC 102363 / NCIMB 12654 / NRRL B-3342 / UNCC 431)</name>
    <dbReference type="NCBI Taxonomy" id="512565"/>
    <lineage>
        <taxon>Bacteria</taxon>
        <taxon>Bacillati</taxon>
        <taxon>Actinomycetota</taxon>
        <taxon>Actinomycetes</taxon>
        <taxon>Micromonosporales</taxon>
        <taxon>Micromonosporaceae</taxon>
        <taxon>Actinoplanes</taxon>
    </lineage>
</organism>
<dbReference type="GO" id="GO:0035438">
    <property type="term" value="F:cyclic-di-GMP binding"/>
    <property type="evidence" value="ECO:0007669"/>
    <property type="project" value="InterPro"/>
</dbReference>
<evidence type="ECO:0000259" key="1">
    <source>
        <dbReference type="Pfam" id="PF07238"/>
    </source>
</evidence>
<sequence>MNRTLGVPRIEVNVIQEQPLPWRAPEVMISFGSGPTIVCRVTRQPGDLLRVEHEGVGIAEGTSADLQWTQDGRGSFATGTVIAPPPSAPAGIYIRVDQSVTGIERRLSTRVPVRVPATLHTVNDRAVSGWTRDVSLGGANILLELPGHDDARAALAAAGIAGGASATVDLTLPSGIHHLRCQITGADQHSAEIRVRFLHLNIATMDELGTFLHDEQHRIALHPD</sequence>